<evidence type="ECO:0000313" key="2">
    <source>
        <dbReference type="EMBL" id="KAG4415206.1"/>
    </source>
</evidence>
<reference evidence="2" key="1">
    <citation type="submission" date="2021-02" db="EMBL/GenBank/DDBJ databases">
        <title>Genome sequence Cadophora malorum strain M34.</title>
        <authorList>
            <person name="Stefanovic E."/>
            <person name="Vu D."/>
            <person name="Scully C."/>
            <person name="Dijksterhuis J."/>
            <person name="Roader J."/>
            <person name="Houbraken J."/>
        </authorList>
    </citation>
    <scope>NUCLEOTIDE SEQUENCE</scope>
    <source>
        <strain evidence="2">M34</strain>
    </source>
</reference>
<keyword evidence="3" id="KW-1185">Reference proteome</keyword>
<sequence length="92" mass="9755">MLFLNSVSFLMCAFAAAINAAPAATPNRLHSREDLTVYNGYCNIAENACHWSASDGSRVGTCTCSTGNNCGISNGRCYYDDQTLNCVCPTGS</sequence>
<feature type="chain" id="PRO_5034662143" evidence="1">
    <location>
        <begin position="21"/>
        <end position="92"/>
    </location>
</feature>
<accession>A0A8H7TAC7</accession>
<dbReference type="OrthoDB" id="10347371at2759"/>
<feature type="signal peptide" evidence="1">
    <location>
        <begin position="1"/>
        <end position="20"/>
    </location>
</feature>
<dbReference type="AlphaFoldDB" id="A0A8H7TAC7"/>
<organism evidence="2 3">
    <name type="scientific">Cadophora malorum</name>
    <dbReference type="NCBI Taxonomy" id="108018"/>
    <lineage>
        <taxon>Eukaryota</taxon>
        <taxon>Fungi</taxon>
        <taxon>Dikarya</taxon>
        <taxon>Ascomycota</taxon>
        <taxon>Pezizomycotina</taxon>
        <taxon>Leotiomycetes</taxon>
        <taxon>Helotiales</taxon>
        <taxon>Ploettnerulaceae</taxon>
        <taxon>Cadophora</taxon>
    </lineage>
</organism>
<keyword evidence="1" id="KW-0732">Signal</keyword>
<dbReference type="Proteomes" id="UP000664132">
    <property type="component" value="Unassembled WGS sequence"/>
</dbReference>
<evidence type="ECO:0000313" key="3">
    <source>
        <dbReference type="Proteomes" id="UP000664132"/>
    </source>
</evidence>
<name>A0A8H7TAC7_9HELO</name>
<evidence type="ECO:0000256" key="1">
    <source>
        <dbReference type="SAM" id="SignalP"/>
    </source>
</evidence>
<comment type="caution">
    <text evidence="2">The sequence shown here is derived from an EMBL/GenBank/DDBJ whole genome shotgun (WGS) entry which is preliminary data.</text>
</comment>
<gene>
    <name evidence="2" type="ORF">IFR04_011665</name>
</gene>
<proteinExistence type="predicted"/>
<protein>
    <submittedName>
        <fullName evidence="2">Uncharacterized protein</fullName>
    </submittedName>
</protein>
<dbReference type="EMBL" id="JAFJYH010000231">
    <property type="protein sequence ID" value="KAG4415206.1"/>
    <property type="molecule type" value="Genomic_DNA"/>
</dbReference>